<protein>
    <recommendedName>
        <fullName evidence="2">Reverse transcriptase/retrotransposon-derived protein RNase H-like domain-containing protein</fullName>
    </recommendedName>
</protein>
<comment type="caution">
    <text evidence="3">The sequence shown here is derived from an EMBL/GenBank/DDBJ whole genome shotgun (WGS) entry which is preliminary data.</text>
</comment>
<sequence>MQDEHLNFMVCEEEEEQEFPDALGEQEEKTRNPGQMMEVSLHTLSNSLKRKTIILKDRTINVLLDTGSFDGYIHPQLVNSFSPKYQQMPPVILKKEMSEASIMRLPDFSKGFVIVTDAYSRDVGVVLMQEGQPIAFLSNGLSVRNFGLSIYEKELLAVKLTSTLQHRLLTKLLGLDYEIQYKRGLENRVANALSRRECAEDDDFENGSVMSISSARPEWITEVLNSYEHDVECQQLLAQLTIAPDS</sequence>
<evidence type="ECO:0000256" key="1">
    <source>
        <dbReference type="SAM" id="MobiDB-lite"/>
    </source>
</evidence>
<dbReference type="Proteomes" id="UP001630127">
    <property type="component" value="Unassembled WGS sequence"/>
</dbReference>
<organism evidence="3 4">
    <name type="scientific">Cinchona calisaya</name>
    <dbReference type="NCBI Taxonomy" id="153742"/>
    <lineage>
        <taxon>Eukaryota</taxon>
        <taxon>Viridiplantae</taxon>
        <taxon>Streptophyta</taxon>
        <taxon>Embryophyta</taxon>
        <taxon>Tracheophyta</taxon>
        <taxon>Spermatophyta</taxon>
        <taxon>Magnoliopsida</taxon>
        <taxon>eudicotyledons</taxon>
        <taxon>Gunneridae</taxon>
        <taxon>Pentapetalae</taxon>
        <taxon>asterids</taxon>
        <taxon>lamiids</taxon>
        <taxon>Gentianales</taxon>
        <taxon>Rubiaceae</taxon>
        <taxon>Cinchonoideae</taxon>
        <taxon>Cinchoneae</taxon>
        <taxon>Cinchona</taxon>
    </lineage>
</organism>
<gene>
    <name evidence="3" type="ORF">ACH5RR_023599</name>
</gene>
<dbReference type="SUPFAM" id="SSF56672">
    <property type="entry name" value="DNA/RNA polymerases"/>
    <property type="match status" value="1"/>
</dbReference>
<evidence type="ECO:0000313" key="3">
    <source>
        <dbReference type="EMBL" id="KAL3516697.1"/>
    </source>
</evidence>
<feature type="domain" description="Reverse transcriptase/retrotransposon-derived protein RNase H-like" evidence="2">
    <location>
        <begin position="93"/>
        <end position="161"/>
    </location>
</feature>
<name>A0ABD2ZE95_9GENT</name>
<evidence type="ECO:0000259" key="2">
    <source>
        <dbReference type="Pfam" id="PF17919"/>
    </source>
</evidence>
<keyword evidence="4" id="KW-1185">Reference proteome</keyword>
<evidence type="ECO:0000313" key="4">
    <source>
        <dbReference type="Proteomes" id="UP001630127"/>
    </source>
</evidence>
<dbReference type="PANTHER" id="PTHR34072:SF55">
    <property type="entry name" value="DNA_RNA POLYMERASES SUPERFAMILY PROTEIN"/>
    <property type="match status" value="1"/>
</dbReference>
<accession>A0ABD2ZE95</accession>
<dbReference type="AlphaFoldDB" id="A0ABD2ZE95"/>
<dbReference type="InterPro" id="IPR041577">
    <property type="entry name" value="RT_RNaseH_2"/>
</dbReference>
<dbReference type="Pfam" id="PF17919">
    <property type="entry name" value="RT_RNaseH_2"/>
    <property type="match status" value="1"/>
</dbReference>
<dbReference type="EMBL" id="JBJUIK010000010">
    <property type="protein sequence ID" value="KAL3516697.1"/>
    <property type="molecule type" value="Genomic_DNA"/>
</dbReference>
<dbReference type="InterPro" id="IPR043502">
    <property type="entry name" value="DNA/RNA_pol_sf"/>
</dbReference>
<reference evidence="3 4" key="1">
    <citation type="submission" date="2024-11" db="EMBL/GenBank/DDBJ databases">
        <title>A near-complete genome assembly of Cinchona calisaya.</title>
        <authorList>
            <person name="Lian D.C."/>
            <person name="Zhao X.W."/>
            <person name="Wei L."/>
        </authorList>
    </citation>
    <scope>NUCLEOTIDE SEQUENCE [LARGE SCALE GENOMIC DNA]</scope>
    <source>
        <tissue evidence="3">Nenye</tissue>
    </source>
</reference>
<proteinExistence type="predicted"/>
<dbReference type="PANTHER" id="PTHR34072">
    <property type="entry name" value="ENZYMATIC POLYPROTEIN-RELATED"/>
    <property type="match status" value="1"/>
</dbReference>
<feature type="region of interest" description="Disordered" evidence="1">
    <location>
        <begin position="13"/>
        <end position="32"/>
    </location>
</feature>